<protein>
    <submittedName>
        <fullName evidence="1">Uncharacterized protein</fullName>
    </submittedName>
</protein>
<proteinExistence type="predicted"/>
<comment type="caution">
    <text evidence="1">The sequence shown here is derived from an EMBL/GenBank/DDBJ whole genome shotgun (WGS) entry which is preliminary data.</text>
</comment>
<name>A0A820SCA1_9BILA</name>
<sequence>MFSSISNNKTTQCEQDFEIILQAALKSDMWAIKVIDAWGKPFPS</sequence>
<dbReference type="Proteomes" id="UP000663844">
    <property type="component" value="Unassembled WGS sequence"/>
</dbReference>
<dbReference type="AlphaFoldDB" id="A0A820SCA1"/>
<organism evidence="1 2">
    <name type="scientific">Adineta steineri</name>
    <dbReference type="NCBI Taxonomy" id="433720"/>
    <lineage>
        <taxon>Eukaryota</taxon>
        <taxon>Metazoa</taxon>
        <taxon>Spiralia</taxon>
        <taxon>Gnathifera</taxon>
        <taxon>Rotifera</taxon>
        <taxon>Eurotatoria</taxon>
        <taxon>Bdelloidea</taxon>
        <taxon>Adinetida</taxon>
        <taxon>Adinetidae</taxon>
        <taxon>Adineta</taxon>
    </lineage>
</organism>
<reference evidence="1" key="1">
    <citation type="submission" date="2021-02" db="EMBL/GenBank/DDBJ databases">
        <authorList>
            <person name="Nowell W R."/>
        </authorList>
    </citation>
    <scope>NUCLEOTIDE SEQUENCE</scope>
</reference>
<evidence type="ECO:0000313" key="1">
    <source>
        <dbReference type="EMBL" id="CAF4453991.1"/>
    </source>
</evidence>
<dbReference type="EMBL" id="CAJOAZ010033337">
    <property type="protein sequence ID" value="CAF4453991.1"/>
    <property type="molecule type" value="Genomic_DNA"/>
</dbReference>
<gene>
    <name evidence="1" type="ORF">OXD698_LOCUS54569</name>
</gene>
<accession>A0A820SCA1</accession>
<evidence type="ECO:0000313" key="2">
    <source>
        <dbReference type="Proteomes" id="UP000663844"/>
    </source>
</evidence>
<feature type="non-terminal residue" evidence="1">
    <location>
        <position position="44"/>
    </location>
</feature>